<proteinExistence type="inferred from homology"/>
<dbReference type="GO" id="GO:0005956">
    <property type="term" value="C:protein kinase CK2 complex"/>
    <property type="evidence" value="ECO:0007669"/>
    <property type="project" value="TreeGrafter"/>
</dbReference>
<name>A0A1J4L2S2_9EUKA</name>
<organism evidence="12 13">
    <name type="scientific">Tritrichomonas foetus</name>
    <dbReference type="NCBI Taxonomy" id="1144522"/>
    <lineage>
        <taxon>Eukaryota</taxon>
        <taxon>Metamonada</taxon>
        <taxon>Parabasalia</taxon>
        <taxon>Tritrichomonadida</taxon>
        <taxon>Tritrichomonadidae</taxon>
        <taxon>Tritrichomonas</taxon>
    </lineage>
</organism>
<dbReference type="OrthoDB" id="10254671at2759"/>
<dbReference type="GeneID" id="94824557"/>
<keyword evidence="4 9" id="KW-0547">Nucleotide-binding</keyword>
<dbReference type="InterPro" id="IPR045216">
    <property type="entry name" value="CK2_alpha"/>
</dbReference>
<comment type="catalytic activity">
    <reaction evidence="7">
        <text>L-threonyl-[protein] + ATP = O-phospho-L-threonyl-[protein] + ADP + H(+)</text>
        <dbReference type="Rhea" id="RHEA:46608"/>
        <dbReference type="Rhea" id="RHEA-COMP:11060"/>
        <dbReference type="Rhea" id="RHEA-COMP:11605"/>
        <dbReference type="ChEBI" id="CHEBI:15378"/>
        <dbReference type="ChEBI" id="CHEBI:30013"/>
        <dbReference type="ChEBI" id="CHEBI:30616"/>
        <dbReference type="ChEBI" id="CHEBI:61977"/>
        <dbReference type="ChEBI" id="CHEBI:456216"/>
        <dbReference type="EC" id="2.7.11.1"/>
    </reaction>
</comment>
<dbReference type="GO" id="GO:0005829">
    <property type="term" value="C:cytosol"/>
    <property type="evidence" value="ECO:0007669"/>
    <property type="project" value="TreeGrafter"/>
</dbReference>
<keyword evidence="6 9" id="KW-0067">ATP-binding</keyword>
<evidence type="ECO:0000256" key="10">
    <source>
        <dbReference type="RuleBase" id="RU000304"/>
    </source>
</evidence>
<keyword evidence="13" id="KW-1185">Reference proteome</keyword>
<dbReference type="Gene3D" id="3.30.200.20">
    <property type="entry name" value="Phosphorylase Kinase, domain 1"/>
    <property type="match status" value="1"/>
</dbReference>
<reference evidence="12" key="1">
    <citation type="submission" date="2016-10" db="EMBL/GenBank/DDBJ databases">
        <authorList>
            <person name="Benchimol M."/>
            <person name="Almeida L.G."/>
            <person name="Vasconcelos A.T."/>
            <person name="Perreira-Neves A."/>
            <person name="Rosa I.A."/>
            <person name="Tasca T."/>
            <person name="Bogo M.R."/>
            <person name="de Souza W."/>
        </authorList>
    </citation>
    <scope>NUCLEOTIDE SEQUENCE [LARGE SCALE GENOMIC DNA]</scope>
    <source>
        <strain evidence="12">K</strain>
    </source>
</reference>
<dbReference type="EMBL" id="MLAK01000001">
    <property type="protein sequence ID" value="OHT17698.1"/>
    <property type="molecule type" value="Genomic_DNA"/>
</dbReference>
<dbReference type="InterPro" id="IPR008271">
    <property type="entry name" value="Ser/Thr_kinase_AS"/>
</dbReference>
<evidence type="ECO:0000256" key="2">
    <source>
        <dbReference type="ARBA" id="ARBA00022527"/>
    </source>
</evidence>
<dbReference type="Gene3D" id="1.10.510.10">
    <property type="entry name" value="Transferase(Phosphotransferase) domain 1"/>
    <property type="match status" value="1"/>
</dbReference>
<dbReference type="PROSITE" id="PS00107">
    <property type="entry name" value="PROTEIN_KINASE_ATP"/>
    <property type="match status" value="1"/>
</dbReference>
<dbReference type="InterPro" id="IPR017441">
    <property type="entry name" value="Protein_kinase_ATP_BS"/>
</dbReference>
<dbReference type="FunFam" id="1.10.510.10:FF:000459">
    <property type="entry name" value="Casein kinase II subunit alpha"/>
    <property type="match status" value="1"/>
</dbReference>
<dbReference type="FunFam" id="3.30.200.20:FF:000088">
    <property type="entry name" value="Casein kinase II subunit alpha"/>
    <property type="match status" value="1"/>
</dbReference>
<dbReference type="GO" id="GO:0005524">
    <property type="term" value="F:ATP binding"/>
    <property type="evidence" value="ECO:0007669"/>
    <property type="project" value="UniProtKB-UniRule"/>
</dbReference>
<feature type="domain" description="Protein kinase" evidence="11">
    <location>
        <begin position="83"/>
        <end position="367"/>
    </location>
</feature>
<evidence type="ECO:0000256" key="1">
    <source>
        <dbReference type="ARBA" id="ARBA00012513"/>
    </source>
</evidence>
<dbReference type="SMART" id="SM00220">
    <property type="entry name" value="S_TKc"/>
    <property type="match status" value="1"/>
</dbReference>
<dbReference type="AlphaFoldDB" id="A0A1J4L2S2"/>
<dbReference type="PROSITE" id="PS50011">
    <property type="entry name" value="PROTEIN_KINASE_DOM"/>
    <property type="match status" value="1"/>
</dbReference>
<dbReference type="EC" id="2.7.11.1" evidence="1"/>
<dbReference type="GO" id="GO:0004674">
    <property type="term" value="F:protein serine/threonine kinase activity"/>
    <property type="evidence" value="ECO:0007669"/>
    <property type="project" value="UniProtKB-KW"/>
</dbReference>
<dbReference type="GO" id="GO:0006357">
    <property type="term" value="P:regulation of transcription by RNA polymerase II"/>
    <property type="evidence" value="ECO:0007669"/>
    <property type="project" value="UniProtKB-ARBA"/>
</dbReference>
<dbReference type="PANTHER" id="PTHR24054:SF0">
    <property type="entry name" value="CASEIN KINASE II SUBUNIT ALPHA"/>
    <property type="match status" value="1"/>
</dbReference>
<protein>
    <recommendedName>
        <fullName evidence="1">non-specific serine/threonine protein kinase</fullName>
        <ecNumber evidence="1">2.7.11.1</ecNumber>
    </recommendedName>
</protein>
<comment type="catalytic activity">
    <reaction evidence="8">
        <text>L-seryl-[protein] + ATP = O-phospho-L-seryl-[protein] + ADP + H(+)</text>
        <dbReference type="Rhea" id="RHEA:17989"/>
        <dbReference type="Rhea" id="RHEA-COMP:9863"/>
        <dbReference type="Rhea" id="RHEA-COMP:11604"/>
        <dbReference type="ChEBI" id="CHEBI:15378"/>
        <dbReference type="ChEBI" id="CHEBI:29999"/>
        <dbReference type="ChEBI" id="CHEBI:30616"/>
        <dbReference type="ChEBI" id="CHEBI:83421"/>
        <dbReference type="ChEBI" id="CHEBI:456216"/>
        <dbReference type="EC" id="2.7.11.1"/>
    </reaction>
</comment>
<evidence type="ECO:0000256" key="4">
    <source>
        <dbReference type="ARBA" id="ARBA00022741"/>
    </source>
</evidence>
<dbReference type="PANTHER" id="PTHR24054">
    <property type="entry name" value="CASEIN KINASE II SUBUNIT ALPHA"/>
    <property type="match status" value="1"/>
</dbReference>
<evidence type="ECO:0000313" key="12">
    <source>
        <dbReference type="EMBL" id="OHT17698.1"/>
    </source>
</evidence>
<evidence type="ECO:0000313" key="13">
    <source>
        <dbReference type="Proteomes" id="UP000179807"/>
    </source>
</evidence>
<dbReference type="Pfam" id="PF00069">
    <property type="entry name" value="Pkinase"/>
    <property type="match status" value="1"/>
</dbReference>
<evidence type="ECO:0000256" key="9">
    <source>
        <dbReference type="PROSITE-ProRule" id="PRU10141"/>
    </source>
</evidence>
<dbReference type="InterPro" id="IPR011009">
    <property type="entry name" value="Kinase-like_dom_sf"/>
</dbReference>
<evidence type="ECO:0000259" key="11">
    <source>
        <dbReference type="PROSITE" id="PS50011"/>
    </source>
</evidence>
<dbReference type="VEuPathDB" id="TrichDB:TRFO_01012"/>
<accession>A0A1J4L2S2</accession>
<dbReference type="SUPFAM" id="SSF56112">
    <property type="entry name" value="Protein kinase-like (PK-like)"/>
    <property type="match status" value="1"/>
</dbReference>
<keyword evidence="2 10" id="KW-0723">Serine/threonine-protein kinase</keyword>
<dbReference type="GO" id="GO:0031981">
    <property type="term" value="C:nuclear lumen"/>
    <property type="evidence" value="ECO:0007669"/>
    <property type="project" value="UniProtKB-ARBA"/>
</dbReference>
<dbReference type="PROSITE" id="PS00108">
    <property type="entry name" value="PROTEIN_KINASE_ST"/>
    <property type="match status" value="1"/>
</dbReference>
<feature type="binding site" evidence="9">
    <location>
        <position position="111"/>
    </location>
    <ligand>
        <name>ATP</name>
        <dbReference type="ChEBI" id="CHEBI:30616"/>
    </ligand>
</feature>
<dbReference type="GO" id="GO:0051726">
    <property type="term" value="P:regulation of cell cycle"/>
    <property type="evidence" value="ECO:0007669"/>
    <property type="project" value="TreeGrafter"/>
</dbReference>
<sequence length="375" mass="43369">MRCFPFIPQKNLCEWHLNPNTTNYLVNQLNDKHGESIHLNKFCDFSQTLSLYDMNRRSGTIALQSRNNDDDNFDHPLGSIDDYSIIHRIGRGKYSNVFRGRSSTGDFCVIKVLKPVRMSKINREIKILESLKGGPYISQLRDIVRDKDSNSIALILDWAENMSIRATFQQLTTKHMAIYVYKVLKALEFAHSHGIMHRDVKPGNIMYDPNTNDVHLIDWGLAEYYEPGTAYPVRVATRHYKSPELLLQYQTYDYSLDIWCLGCTLAGLLFQKVPFFQGNDTDEQIIKLAEIFGGNEFIQYAEKYQLHLSARVAAALPLLHGKPWTNWKNNKNRKNVTVKAIDLLSKLLTIDHQKRPTATEALKHPFFNQIRDFVE</sequence>
<evidence type="ECO:0000256" key="6">
    <source>
        <dbReference type="ARBA" id="ARBA00022840"/>
    </source>
</evidence>
<keyword evidence="3" id="KW-0808">Transferase</keyword>
<dbReference type="InterPro" id="IPR000719">
    <property type="entry name" value="Prot_kinase_dom"/>
</dbReference>
<evidence type="ECO:0000256" key="3">
    <source>
        <dbReference type="ARBA" id="ARBA00022679"/>
    </source>
</evidence>
<keyword evidence="5 12" id="KW-0418">Kinase</keyword>
<comment type="caution">
    <text evidence="12">The sequence shown here is derived from an EMBL/GenBank/DDBJ whole genome shotgun (WGS) entry which is preliminary data.</text>
</comment>
<evidence type="ECO:0000256" key="7">
    <source>
        <dbReference type="ARBA" id="ARBA00047899"/>
    </source>
</evidence>
<gene>
    <name evidence="12" type="ORF">TRFO_01012</name>
</gene>
<dbReference type="RefSeq" id="XP_068370834.1">
    <property type="nucleotide sequence ID" value="XM_068489853.1"/>
</dbReference>
<comment type="similarity">
    <text evidence="10">Belongs to the protein kinase superfamily.</text>
</comment>
<evidence type="ECO:0000256" key="8">
    <source>
        <dbReference type="ARBA" id="ARBA00048679"/>
    </source>
</evidence>
<dbReference type="Proteomes" id="UP000179807">
    <property type="component" value="Unassembled WGS sequence"/>
</dbReference>
<dbReference type="CDD" id="cd14132">
    <property type="entry name" value="STKc_CK2_alpha"/>
    <property type="match status" value="1"/>
</dbReference>
<evidence type="ECO:0000256" key="5">
    <source>
        <dbReference type="ARBA" id="ARBA00022777"/>
    </source>
</evidence>